<dbReference type="Proteomes" id="UP000256779">
    <property type="component" value="Unassembled WGS sequence"/>
</dbReference>
<evidence type="ECO:0000313" key="2">
    <source>
        <dbReference type="Proteomes" id="UP000256779"/>
    </source>
</evidence>
<accession>A0A3D9L5I8</accession>
<name>A0A3D9L5I8_MARFU</name>
<keyword evidence="2" id="KW-1185">Reference proteome</keyword>
<dbReference type="EMBL" id="QREG01000004">
    <property type="protein sequence ID" value="REE01305.1"/>
    <property type="molecule type" value="Genomic_DNA"/>
</dbReference>
<sequence length="60" mass="6569">MAIVPNDQLSGVCPQLVNSTKVVKSAEAHNGSKWHCVQKVKISCEKKYAESTAISQRQVL</sequence>
<dbReference type="RefSeq" id="WP_147302875.1">
    <property type="nucleotide sequence ID" value="NZ_QREG01000004.1"/>
</dbReference>
<gene>
    <name evidence="1" type="ORF">C7460_104328</name>
</gene>
<organism evidence="1 2">
    <name type="scientific">Marinoscillum furvescens DSM 4134</name>
    <dbReference type="NCBI Taxonomy" id="1122208"/>
    <lineage>
        <taxon>Bacteria</taxon>
        <taxon>Pseudomonadati</taxon>
        <taxon>Bacteroidota</taxon>
        <taxon>Cytophagia</taxon>
        <taxon>Cytophagales</taxon>
        <taxon>Reichenbachiellaceae</taxon>
        <taxon>Marinoscillum</taxon>
    </lineage>
</organism>
<evidence type="ECO:0000313" key="1">
    <source>
        <dbReference type="EMBL" id="REE01305.1"/>
    </source>
</evidence>
<dbReference type="AlphaFoldDB" id="A0A3D9L5I8"/>
<proteinExistence type="predicted"/>
<protein>
    <submittedName>
        <fullName evidence="1">Uncharacterized protein</fullName>
    </submittedName>
</protein>
<comment type="caution">
    <text evidence="1">The sequence shown here is derived from an EMBL/GenBank/DDBJ whole genome shotgun (WGS) entry which is preliminary data.</text>
</comment>
<reference evidence="1 2" key="1">
    <citation type="submission" date="2018-07" db="EMBL/GenBank/DDBJ databases">
        <title>Genomic Encyclopedia of Type Strains, Phase IV (KMG-IV): sequencing the most valuable type-strain genomes for metagenomic binning, comparative biology and taxonomic classification.</title>
        <authorList>
            <person name="Goeker M."/>
        </authorList>
    </citation>
    <scope>NUCLEOTIDE SEQUENCE [LARGE SCALE GENOMIC DNA]</scope>
    <source>
        <strain evidence="1 2">DSM 4134</strain>
    </source>
</reference>